<dbReference type="EMBL" id="JAHHUM010000009">
    <property type="protein sequence ID" value="KAK5623932.1"/>
    <property type="molecule type" value="Genomic_DNA"/>
</dbReference>
<comment type="caution">
    <text evidence="2">The sequence shown here is derived from an EMBL/GenBank/DDBJ whole genome shotgun (WGS) entry which is preliminary data.</text>
</comment>
<reference evidence="2 3" key="1">
    <citation type="submission" date="2021-06" db="EMBL/GenBank/DDBJ databases">
        <authorList>
            <person name="Palmer J.M."/>
        </authorList>
    </citation>
    <scope>NUCLEOTIDE SEQUENCE [LARGE SCALE GENOMIC DNA]</scope>
    <source>
        <strain evidence="2 3">MEX-2019</strain>
        <tissue evidence="2">Muscle</tissue>
    </source>
</reference>
<evidence type="ECO:0000313" key="2">
    <source>
        <dbReference type="EMBL" id="KAK5623932.1"/>
    </source>
</evidence>
<gene>
    <name evidence="2" type="ORF">CRENBAI_025422</name>
</gene>
<protein>
    <submittedName>
        <fullName evidence="2">Uncharacterized protein</fullName>
    </submittedName>
</protein>
<feature type="region of interest" description="Disordered" evidence="1">
    <location>
        <begin position="16"/>
        <end position="41"/>
    </location>
</feature>
<dbReference type="Proteomes" id="UP001311232">
    <property type="component" value="Unassembled WGS sequence"/>
</dbReference>
<dbReference type="AlphaFoldDB" id="A0AAV9SQX6"/>
<evidence type="ECO:0000313" key="3">
    <source>
        <dbReference type="Proteomes" id="UP001311232"/>
    </source>
</evidence>
<proteinExistence type="predicted"/>
<keyword evidence="3" id="KW-1185">Reference proteome</keyword>
<name>A0AAV9SQX6_9TELE</name>
<accession>A0AAV9SQX6</accession>
<evidence type="ECO:0000256" key="1">
    <source>
        <dbReference type="SAM" id="MobiDB-lite"/>
    </source>
</evidence>
<sequence length="197" mass="20946">MPVRGDVSRASLLLSFAHPRSSERHPTPPPPYTTHPSHLPSSSLLGRLAPRAKVTLHSWSMCFIPSLCASPTFFHAESSPALHPNPVFPANTPKPPSPAPRSPLVRCSPYAVVVPRATASPLSPLTPHPPLLFPNVRSSTGPSAGLLPSHPCVVSVLPLCTFRATRPLSPSAPLASTLTSCGVYCVIVRGNHYRITT</sequence>
<organism evidence="2 3">
    <name type="scientific">Crenichthys baileyi</name>
    <name type="common">White River springfish</name>
    <dbReference type="NCBI Taxonomy" id="28760"/>
    <lineage>
        <taxon>Eukaryota</taxon>
        <taxon>Metazoa</taxon>
        <taxon>Chordata</taxon>
        <taxon>Craniata</taxon>
        <taxon>Vertebrata</taxon>
        <taxon>Euteleostomi</taxon>
        <taxon>Actinopterygii</taxon>
        <taxon>Neopterygii</taxon>
        <taxon>Teleostei</taxon>
        <taxon>Neoteleostei</taxon>
        <taxon>Acanthomorphata</taxon>
        <taxon>Ovalentaria</taxon>
        <taxon>Atherinomorphae</taxon>
        <taxon>Cyprinodontiformes</taxon>
        <taxon>Goodeidae</taxon>
        <taxon>Crenichthys</taxon>
    </lineage>
</organism>